<evidence type="ECO:0000256" key="1">
    <source>
        <dbReference type="SAM" id="MobiDB-lite"/>
    </source>
</evidence>
<feature type="region of interest" description="Disordered" evidence="1">
    <location>
        <begin position="105"/>
        <end position="155"/>
    </location>
</feature>
<dbReference type="AlphaFoldDB" id="A1VME3"/>
<keyword evidence="3" id="KW-1185">Reference proteome</keyword>
<protein>
    <submittedName>
        <fullName evidence="2">Uncharacterized protein</fullName>
    </submittedName>
</protein>
<evidence type="ECO:0000313" key="3">
    <source>
        <dbReference type="Proteomes" id="UP000000644"/>
    </source>
</evidence>
<dbReference type="Proteomes" id="UP000000644">
    <property type="component" value="Chromosome"/>
</dbReference>
<reference evidence="3" key="1">
    <citation type="journal article" date="2009" name="Environ. Microbiol.">
        <title>The genome of Polaromonas naphthalenivorans strain CJ2, isolated from coal tar-contaminated sediment, reveals physiological and metabolic versatility and evolution through extensive horizontal gene transfer.</title>
        <authorList>
            <person name="Yagi J.M."/>
            <person name="Sims D."/>
            <person name="Brettin T."/>
            <person name="Bruce D."/>
            <person name="Madsen E.L."/>
        </authorList>
    </citation>
    <scope>NUCLEOTIDE SEQUENCE [LARGE SCALE GENOMIC DNA]</scope>
    <source>
        <strain evidence="3">CJ2</strain>
    </source>
</reference>
<dbReference type="HOGENOM" id="CLU_1693867_0_0_4"/>
<gene>
    <name evidence="2" type="ordered locus">Pnap_1507</name>
</gene>
<dbReference type="KEGG" id="pna:Pnap_1507"/>
<organism evidence="2 3">
    <name type="scientific">Polaromonas naphthalenivorans (strain CJ2)</name>
    <dbReference type="NCBI Taxonomy" id="365044"/>
    <lineage>
        <taxon>Bacteria</taxon>
        <taxon>Pseudomonadati</taxon>
        <taxon>Pseudomonadota</taxon>
        <taxon>Betaproteobacteria</taxon>
        <taxon>Burkholderiales</taxon>
        <taxon>Comamonadaceae</taxon>
        <taxon>Polaromonas</taxon>
    </lineage>
</organism>
<name>A1VME3_POLNA</name>
<evidence type="ECO:0000313" key="2">
    <source>
        <dbReference type="EMBL" id="ABM36821.1"/>
    </source>
</evidence>
<dbReference type="EMBL" id="CP000529">
    <property type="protein sequence ID" value="ABM36821.1"/>
    <property type="molecule type" value="Genomic_DNA"/>
</dbReference>
<sequence>MPLAQVAPAQPAIELVALRAEIRARWLFGCLDFVPRLPRSVWACDAPEKRDQGGALFERNAVKRVCADPRFSGAAQVARSEAKGPRQPGRLFFGDFLLAKQKKVTCRRATPGQPNHAKPTQPQIKQRTPPSPAQSRPAPHQPAACAEPSSRFSLR</sequence>
<accession>A1VME3</accession>
<feature type="compositionally biased region" description="Polar residues" evidence="1">
    <location>
        <begin position="118"/>
        <end position="128"/>
    </location>
</feature>
<proteinExistence type="predicted"/>